<dbReference type="EMBL" id="CADCWN010000249">
    <property type="protein sequence ID" value="CAA9582198.1"/>
    <property type="molecule type" value="Genomic_DNA"/>
</dbReference>
<feature type="compositionally biased region" description="Low complexity" evidence="1">
    <location>
        <begin position="21"/>
        <end position="33"/>
    </location>
</feature>
<proteinExistence type="predicted"/>
<reference evidence="2" key="1">
    <citation type="submission" date="2020-02" db="EMBL/GenBank/DDBJ databases">
        <authorList>
            <person name="Meier V. D."/>
        </authorList>
    </citation>
    <scope>NUCLEOTIDE SEQUENCE</scope>
    <source>
        <strain evidence="2">AVDCRST_MAG18</strain>
    </source>
</reference>
<dbReference type="AlphaFoldDB" id="A0A6J4VKY6"/>
<name>A0A6J4VKY6_9BACT</name>
<protein>
    <submittedName>
        <fullName evidence="2">Uncharacterized protein</fullName>
    </submittedName>
</protein>
<gene>
    <name evidence="2" type="ORF">AVDCRST_MAG18-3304</name>
</gene>
<feature type="region of interest" description="Disordered" evidence="1">
    <location>
        <begin position="1"/>
        <end position="65"/>
    </location>
</feature>
<feature type="non-terminal residue" evidence="2">
    <location>
        <position position="1"/>
    </location>
</feature>
<accession>A0A6J4VKY6</accession>
<sequence length="65" mass="6629">DSNDRRAPAADRGGGGPPPGDRALAGLAAGAQRRATERAHRPTGPRARAETPGVARPALPGRRTL</sequence>
<evidence type="ECO:0000313" key="2">
    <source>
        <dbReference type="EMBL" id="CAA9582198.1"/>
    </source>
</evidence>
<evidence type="ECO:0000256" key="1">
    <source>
        <dbReference type="SAM" id="MobiDB-lite"/>
    </source>
</evidence>
<feature type="non-terminal residue" evidence="2">
    <location>
        <position position="65"/>
    </location>
</feature>
<organism evidence="2">
    <name type="scientific">uncultured Thermomicrobiales bacterium</name>
    <dbReference type="NCBI Taxonomy" id="1645740"/>
    <lineage>
        <taxon>Bacteria</taxon>
        <taxon>Pseudomonadati</taxon>
        <taxon>Thermomicrobiota</taxon>
        <taxon>Thermomicrobia</taxon>
        <taxon>Thermomicrobiales</taxon>
        <taxon>environmental samples</taxon>
    </lineage>
</organism>